<dbReference type="SUPFAM" id="SSF50494">
    <property type="entry name" value="Trypsin-like serine proteases"/>
    <property type="match status" value="1"/>
</dbReference>
<dbReference type="Pfam" id="PF13365">
    <property type="entry name" value="Trypsin_2"/>
    <property type="match status" value="1"/>
</dbReference>
<dbReference type="PRINTS" id="PR00834">
    <property type="entry name" value="PROTEASES2C"/>
</dbReference>
<organism evidence="4 5">
    <name type="scientific">Thermalbibacter longus</name>
    <dbReference type="NCBI Taxonomy" id="2951981"/>
    <lineage>
        <taxon>Bacteria</taxon>
        <taxon>Pseudomonadati</taxon>
        <taxon>Thermomicrobiota</taxon>
        <taxon>Thermomicrobia</taxon>
        <taxon>Thermomicrobiales</taxon>
        <taxon>Thermomicrobiaceae</taxon>
        <taxon>Thermalbibacter</taxon>
    </lineage>
</organism>
<dbReference type="Gene3D" id="2.40.10.120">
    <property type="match status" value="1"/>
</dbReference>
<reference evidence="4" key="1">
    <citation type="submission" date="2022-06" db="EMBL/GenBank/DDBJ databases">
        <title>CFH 74404 Thermomicrobiaceae sp.</title>
        <authorList>
            <person name="Ming H."/>
            <person name="Li W.-J."/>
            <person name="Zhao Z."/>
        </authorList>
    </citation>
    <scope>NUCLEOTIDE SEQUENCE</scope>
    <source>
        <strain evidence="4">CFH 74404</strain>
    </source>
</reference>
<dbReference type="InterPro" id="IPR036034">
    <property type="entry name" value="PDZ_sf"/>
</dbReference>
<evidence type="ECO:0000313" key="4">
    <source>
        <dbReference type="EMBL" id="MCM8749304.1"/>
    </source>
</evidence>
<evidence type="ECO:0000313" key="5">
    <source>
        <dbReference type="Proteomes" id="UP001165306"/>
    </source>
</evidence>
<protein>
    <submittedName>
        <fullName evidence="4">Trypsin-like peptidase domain-containing protein</fullName>
    </submittedName>
</protein>
<accession>A0AA41WEV7</accession>
<evidence type="ECO:0000256" key="1">
    <source>
        <dbReference type="ARBA" id="ARBA00022670"/>
    </source>
</evidence>
<keyword evidence="1" id="KW-0645">Protease</keyword>
<proteinExistence type="predicted"/>
<dbReference type="InterPro" id="IPR001478">
    <property type="entry name" value="PDZ"/>
</dbReference>
<dbReference type="InterPro" id="IPR001940">
    <property type="entry name" value="Peptidase_S1C"/>
</dbReference>
<gene>
    <name evidence="4" type="ORF">NET02_09110</name>
</gene>
<keyword evidence="2" id="KW-0378">Hydrolase</keyword>
<comment type="caution">
    <text evidence="4">The sequence shown here is derived from an EMBL/GenBank/DDBJ whole genome shotgun (WGS) entry which is preliminary data.</text>
</comment>
<dbReference type="Pfam" id="PF13180">
    <property type="entry name" value="PDZ_2"/>
    <property type="match status" value="1"/>
</dbReference>
<dbReference type="GO" id="GO:0006508">
    <property type="term" value="P:proteolysis"/>
    <property type="evidence" value="ECO:0007669"/>
    <property type="project" value="UniProtKB-KW"/>
</dbReference>
<dbReference type="SUPFAM" id="SSF50156">
    <property type="entry name" value="PDZ domain-like"/>
    <property type="match status" value="1"/>
</dbReference>
<dbReference type="Gene3D" id="2.30.42.10">
    <property type="match status" value="1"/>
</dbReference>
<dbReference type="InterPro" id="IPR051201">
    <property type="entry name" value="Chloro_Bact_Ser_Proteases"/>
</dbReference>
<name>A0AA41WEV7_9BACT</name>
<dbReference type="PANTHER" id="PTHR43343:SF3">
    <property type="entry name" value="PROTEASE DO-LIKE 8, CHLOROPLASTIC"/>
    <property type="match status" value="1"/>
</dbReference>
<evidence type="ECO:0000256" key="2">
    <source>
        <dbReference type="ARBA" id="ARBA00022801"/>
    </source>
</evidence>
<feature type="domain" description="PDZ" evidence="3">
    <location>
        <begin position="270"/>
        <end position="310"/>
    </location>
</feature>
<keyword evidence="5" id="KW-1185">Reference proteome</keyword>
<dbReference type="InterPro" id="IPR009003">
    <property type="entry name" value="Peptidase_S1_PA"/>
</dbReference>
<dbReference type="Proteomes" id="UP001165306">
    <property type="component" value="Unassembled WGS sequence"/>
</dbReference>
<dbReference type="SMART" id="SM00228">
    <property type="entry name" value="PDZ"/>
    <property type="match status" value="1"/>
</dbReference>
<dbReference type="EMBL" id="JAMSLR010000005">
    <property type="protein sequence ID" value="MCM8749304.1"/>
    <property type="molecule type" value="Genomic_DNA"/>
</dbReference>
<dbReference type="AlphaFoldDB" id="A0AA41WEV7"/>
<dbReference type="PROSITE" id="PS50106">
    <property type="entry name" value="PDZ"/>
    <property type="match status" value="1"/>
</dbReference>
<dbReference type="PANTHER" id="PTHR43343">
    <property type="entry name" value="PEPTIDASE S12"/>
    <property type="match status" value="1"/>
</dbReference>
<evidence type="ECO:0000259" key="3">
    <source>
        <dbReference type="PROSITE" id="PS50106"/>
    </source>
</evidence>
<dbReference type="RefSeq" id="WP_284057084.1">
    <property type="nucleotide sequence ID" value="NZ_JAMSLR010000005.1"/>
</dbReference>
<dbReference type="GO" id="GO:0004252">
    <property type="term" value="F:serine-type endopeptidase activity"/>
    <property type="evidence" value="ECO:0007669"/>
    <property type="project" value="InterPro"/>
</dbReference>
<sequence length="351" mass="36224">MRPKTILLQSIAGPNGSGQPGGIAVSPEEAELLLDAYSQAVIAVVEQVAPAVVSITSTRRGMVRTPRGPAQYDLPGAGSGFLITPDGYILTNSHVVHGARRLEVTLADGRTLPAELVGEDPATDLAVVRVQGSGLPVAELGDSDRLRVGQLVIAIGNPYGFQASVTTGVLSALGRSLRSQTGRLIENVIQTDAALNPGNSGGPLVDSRARVIGVNTAIIAGAQGMSFAIPSNTARWVAGLLIKEGRVRRAFLGITAELRPVPGRIAREQGLSRGAGISVLQVTPEGPADRAGVRPGDLLVSIDGLPLEGIDDLHRFLSRATIGATVTVGVVREGRLLTLPVTLGAEPESGT</sequence>